<organism evidence="1 2">
    <name type="scientific">Yersinia hibernica</name>
    <dbReference type="NCBI Taxonomy" id="2339259"/>
    <lineage>
        <taxon>Bacteria</taxon>
        <taxon>Pseudomonadati</taxon>
        <taxon>Pseudomonadota</taxon>
        <taxon>Gammaproteobacteria</taxon>
        <taxon>Enterobacterales</taxon>
        <taxon>Yersiniaceae</taxon>
        <taxon>Yersinia</taxon>
    </lineage>
</organism>
<evidence type="ECO:0000313" key="1">
    <source>
        <dbReference type="EMBL" id="QAX79947.1"/>
    </source>
</evidence>
<gene>
    <name evidence="1" type="ORF">D5F51_16180</name>
</gene>
<accession>A0ABX5R2T9</accession>
<protein>
    <submittedName>
        <fullName evidence="1">Uncharacterized protein</fullName>
    </submittedName>
</protein>
<dbReference type="RefSeq" id="WP_129197835.1">
    <property type="nucleotide sequence ID" value="NZ_CABHXI010000091.1"/>
</dbReference>
<keyword evidence="2" id="KW-1185">Reference proteome</keyword>
<reference evidence="2" key="1">
    <citation type="submission" date="2018-09" db="EMBL/GenBank/DDBJ databases">
        <title>Yersinia hibernicus sp. nov.</title>
        <authorList>
            <person name="Nguyen S.V."/>
            <person name="Mundanda D.M."/>
            <person name="Anes J."/>
            <person name="Fanning S."/>
        </authorList>
    </citation>
    <scope>NUCLEOTIDE SEQUENCE [LARGE SCALE GENOMIC DNA]</scope>
    <source>
        <strain evidence="2">CFS1934</strain>
    </source>
</reference>
<dbReference type="EMBL" id="CP032487">
    <property type="protein sequence ID" value="QAX79947.1"/>
    <property type="molecule type" value="Genomic_DNA"/>
</dbReference>
<sequence>MNPSNTFNAHLLSLFILISLLVLSGTITAQTAPITEFQHSNFIHALLLMPMTQKSGGIQLLSQVEQNTINKLQDYVTQYPLATEQAEQNVKNKSETANSATIAKLAVDKMIKRISRQLKTH</sequence>
<evidence type="ECO:0000313" key="2">
    <source>
        <dbReference type="Proteomes" id="UP000288804"/>
    </source>
</evidence>
<dbReference type="Proteomes" id="UP000288804">
    <property type="component" value="Chromosome"/>
</dbReference>
<proteinExistence type="predicted"/>
<name>A0ABX5R2T9_9GAMM</name>